<comment type="similarity">
    <text evidence="10">Belongs to the TrpC family.</text>
</comment>
<dbReference type="InterPro" id="IPR011060">
    <property type="entry name" value="RibuloseP-bd_barrel"/>
</dbReference>
<dbReference type="InParanoid" id="A0A371REF5"/>
<evidence type="ECO:0000256" key="7">
    <source>
        <dbReference type="ARBA" id="ARBA00022822"/>
    </source>
</evidence>
<dbReference type="Proteomes" id="UP000264589">
    <property type="component" value="Unassembled WGS sequence"/>
</dbReference>
<comment type="pathway">
    <text evidence="2 10">Amino-acid biosynthesis; L-tryptophan biosynthesis; L-tryptophan from chorismate: step 4/5.</text>
</comment>
<accession>A0A371REF5</accession>
<gene>
    <name evidence="10 12" type="primary">trpC</name>
    <name evidence="12" type="ORF">DX908_00140</name>
</gene>
<evidence type="ECO:0000259" key="11">
    <source>
        <dbReference type="Pfam" id="PF00218"/>
    </source>
</evidence>
<dbReference type="InterPro" id="IPR013798">
    <property type="entry name" value="Indole-3-glycerol_P_synth_dom"/>
</dbReference>
<feature type="domain" description="Indole-3-glycerol phosphate synthase" evidence="11">
    <location>
        <begin position="4"/>
        <end position="257"/>
    </location>
</feature>
<dbReference type="AlphaFoldDB" id="A0A371REF5"/>
<evidence type="ECO:0000256" key="5">
    <source>
        <dbReference type="ARBA" id="ARBA00022605"/>
    </source>
</evidence>
<name>A0A371REF5_9PROT</name>
<protein>
    <recommendedName>
        <fullName evidence="4 10">Indole-3-glycerol phosphate synthase</fullName>
        <shortName evidence="10">IGPS</shortName>
        <ecNumber evidence="3 10">4.1.1.48</ecNumber>
    </recommendedName>
</protein>
<organism evidence="12 13">
    <name type="scientific">Parvularcula marina</name>
    <dbReference type="NCBI Taxonomy" id="2292771"/>
    <lineage>
        <taxon>Bacteria</taxon>
        <taxon>Pseudomonadati</taxon>
        <taxon>Pseudomonadota</taxon>
        <taxon>Alphaproteobacteria</taxon>
        <taxon>Parvularculales</taxon>
        <taxon>Parvularculaceae</taxon>
        <taxon>Parvularcula</taxon>
    </lineage>
</organism>
<dbReference type="Pfam" id="PF00218">
    <property type="entry name" value="IGPS"/>
    <property type="match status" value="1"/>
</dbReference>
<dbReference type="FunCoup" id="A0A371REF5">
    <property type="interactions" value="348"/>
</dbReference>
<evidence type="ECO:0000313" key="12">
    <source>
        <dbReference type="EMBL" id="RFB03828.1"/>
    </source>
</evidence>
<keyword evidence="8 10" id="KW-0057">Aromatic amino acid biosynthesis</keyword>
<proteinExistence type="inferred from homology"/>
<dbReference type="PROSITE" id="PS00614">
    <property type="entry name" value="IGPS"/>
    <property type="match status" value="1"/>
</dbReference>
<keyword evidence="7 10" id="KW-0822">Tryptophan biosynthesis</keyword>
<dbReference type="NCBIfam" id="NF001377">
    <property type="entry name" value="PRK00278.2-4"/>
    <property type="match status" value="1"/>
</dbReference>
<dbReference type="SUPFAM" id="SSF51366">
    <property type="entry name" value="Ribulose-phoshate binding barrel"/>
    <property type="match status" value="1"/>
</dbReference>
<reference evidence="12 13" key="1">
    <citation type="submission" date="2018-08" db="EMBL/GenBank/DDBJ databases">
        <title>Parvularcula sp. SM1705, isolated from surface water of the South Sea China.</title>
        <authorList>
            <person name="Sun L."/>
        </authorList>
    </citation>
    <scope>NUCLEOTIDE SEQUENCE [LARGE SCALE GENOMIC DNA]</scope>
    <source>
        <strain evidence="12 13">SM1705</strain>
    </source>
</reference>
<comment type="catalytic activity">
    <reaction evidence="1 10">
        <text>1-(2-carboxyphenylamino)-1-deoxy-D-ribulose 5-phosphate + H(+) = (1S,2R)-1-C-(indol-3-yl)glycerol 3-phosphate + CO2 + H2O</text>
        <dbReference type="Rhea" id="RHEA:23476"/>
        <dbReference type="ChEBI" id="CHEBI:15377"/>
        <dbReference type="ChEBI" id="CHEBI:15378"/>
        <dbReference type="ChEBI" id="CHEBI:16526"/>
        <dbReference type="ChEBI" id="CHEBI:58613"/>
        <dbReference type="ChEBI" id="CHEBI:58866"/>
        <dbReference type="EC" id="4.1.1.48"/>
    </reaction>
</comment>
<keyword evidence="6 10" id="KW-0210">Decarboxylase</keyword>
<dbReference type="GO" id="GO:0000162">
    <property type="term" value="P:L-tryptophan biosynthetic process"/>
    <property type="evidence" value="ECO:0007669"/>
    <property type="project" value="UniProtKB-UniRule"/>
</dbReference>
<keyword evidence="9 10" id="KW-0456">Lyase</keyword>
<dbReference type="FunFam" id="3.20.20.70:FF:000024">
    <property type="entry name" value="Indole-3-glycerol phosphate synthase"/>
    <property type="match status" value="1"/>
</dbReference>
<dbReference type="NCBIfam" id="NF001373">
    <property type="entry name" value="PRK00278.1-6"/>
    <property type="match status" value="1"/>
</dbReference>
<dbReference type="PANTHER" id="PTHR22854:SF2">
    <property type="entry name" value="INDOLE-3-GLYCEROL-PHOSPHATE SYNTHASE"/>
    <property type="match status" value="1"/>
</dbReference>
<evidence type="ECO:0000256" key="6">
    <source>
        <dbReference type="ARBA" id="ARBA00022793"/>
    </source>
</evidence>
<evidence type="ECO:0000256" key="8">
    <source>
        <dbReference type="ARBA" id="ARBA00023141"/>
    </source>
</evidence>
<evidence type="ECO:0000256" key="4">
    <source>
        <dbReference type="ARBA" id="ARBA00018080"/>
    </source>
</evidence>
<dbReference type="UniPathway" id="UPA00035">
    <property type="reaction ID" value="UER00043"/>
</dbReference>
<dbReference type="InterPro" id="IPR013785">
    <property type="entry name" value="Aldolase_TIM"/>
</dbReference>
<dbReference type="InterPro" id="IPR001468">
    <property type="entry name" value="Indole-3-GlycerolPSynthase_CS"/>
</dbReference>
<evidence type="ECO:0000313" key="13">
    <source>
        <dbReference type="Proteomes" id="UP000264589"/>
    </source>
</evidence>
<evidence type="ECO:0000256" key="10">
    <source>
        <dbReference type="HAMAP-Rule" id="MF_00134"/>
    </source>
</evidence>
<keyword evidence="13" id="KW-1185">Reference proteome</keyword>
<dbReference type="Gene3D" id="3.20.20.70">
    <property type="entry name" value="Aldolase class I"/>
    <property type="match status" value="1"/>
</dbReference>
<keyword evidence="5 10" id="KW-0028">Amino-acid biosynthesis</keyword>
<comment type="caution">
    <text evidence="12">The sequence shown here is derived from an EMBL/GenBank/DDBJ whole genome shotgun (WGS) entry which is preliminary data.</text>
</comment>
<dbReference type="HAMAP" id="MF_00134_B">
    <property type="entry name" value="IGPS_B"/>
    <property type="match status" value="1"/>
</dbReference>
<dbReference type="OrthoDB" id="9804217at2"/>
<dbReference type="EMBL" id="QUQO01000001">
    <property type="protein sequence ID" value="RFB03828.1"/>
    <property type="molecule type" value="Genomic_DNA"/>
</dbReference>
<evidence type="ECO:0000256" key="2">
    <source>
        <dbReference type="ARBA" id="ARBA00004696"/>
    </source>
</evidence>
<dbReference type="GO" id="GO:0004425">
    <property type="term" value="F:indole-3-glycerol-phosphate synthase activity"/>
    <property type="evidence" value="ECO:0007669"/>
    <property type="project" value="UniProtKB-UniRule"/>
</dbReference>
<dbReference type="GO" id="GO:0004640">
    <property type="term" value="F:phosphoribosylanthranilate isomerase activity"/>
    <property type="evidence" value="ECO:0007669"/>
    <property type="project" value="TreeGrafter"/>
</dbReference>
<dbReference type="RefSeq" id="WP_116390456.1">
    <property type="nucleotide sequence ID" value="NZ_QUQO01000001.1"/>
</dbReference>
<evidence type="ECO:0000256" key="1">
    <source>
        <dbReference type="ARBA" id="ARBA00001633"/>
    </source>
</evidence>
<dbReference type="InterPro" id="IPR045186">
    <property type="entry name" value="Indole-3-glycerol_P_synth"/>
</dbReference>
<dbReference type="PANTHER" id="PTHR22854">
    <property type="entry name" value="TRYPTOPHAN BIOSYNTHESIS PROTEIN"/>
    <property type="match status" value="1"/>
</dbReference>
<dbReference type="EC" id="4.1.1.48" evidence="3 10"/>
<sequence length="260" mass="28393">MTILDDIIEYKKGEVRKAKTERSPASIDRDARDADPVRGFEAALDKAAKDGFGLIAEIKKASPSKGLIRPDFDPPRLAEAYAEGGAACLSVLTDTPAFQGKPEYLTAARAACDLPALRKDFMIDPYQVGEARLWGADAILLIMAVLSDDQAAELFAAAREYQMDVLVEVHDADELIRALRLPGGILGVNNRNLHTFETDLAVSERLSELAEGRAIVGESGIASHDDLKRLEQSGIRRFLVGEHLMRHDDVTEATKRLLGV</sequence>
<dbReference type="CDD" id="cd00331">
    <property type="entry name" value="IGPS"/>
    <property type="match status" value="1"/>
</dbReference>
<dbReference type="NCBIfam" id="NF001370">
    <property type="entry name" value="PRK00278.1-2"/>
    <property type="match status" value="1"/>
</dbReference>
<evidence type="ECO:0000256" key="9">
    <source>
        <dbReference type="ARBA" id="ARBA00023239"/>
    </source>
</evidence>
<evidence type="ECO:0000256" key="3">
    <source>
        <dbReference type="ARBA" id="ARBA00012362"/>
    </source>
</evidence>